<dbReference type="InterPro" id="IPR036282">
    <property type="entry name" value="Glutathione-S-Trfase_C_sf"/>
</dbReference>
<accession>A0ABQ9YKE6</accession>
<dbReference type="Proteomes" id="UP001281761">
    <property type="component" value="Unassembled WGS sequence"/>
</dbReference>
<sequence length="421" mass="48448">MSCCAKSGCEGMVFLCEEGTILKKLRVIKKVNKLEAQEMTDIKAAMECNQEMCEKFNPFHVFPCVNLGDAAICGQEAVFRFLCRKAPADACLKLSGQCPVQEAQVDMWMNICATQVESQADEVISQIDGTKPFNPKFYQDATKSIKTVCSALEKHLLDNTFLVGERITFADVDLAFSLGPLFSRVFDAKERNNKIAVTRWIQTVLNHTCIKEVYGSFALCEKAQEPKRPEKPKKEQPKKVEAPKEEVPEPESEEEPEAPAENPDEPLDMEWWKRCYSNTPVPQYPEAFAKLYHKLDDIDKWENFSIYFCEYKYPEDFKQTFQLCNLVSGFLQRNEAIRKIAFGTVLICQDNDKNLHSIGAWLWKDKEIPKDMIECPDYPSWTFWKFDPAKAEDRKLFEEINAWEGSFGGRNWECKDGKTFK</sequence>
<dbReference type="PANTHER" id="PTHR43986">
    <property type="entry name" value="ELONGATION FACTOR 1-GAMMA"/>
    <property type="match status" value="1"/>
</dbReference>
<dbReference type="InterPro" id="IPR004046">
    <property type="entry name" value="GST_C"/>
</dbReference>
<feature type="compositionally biased region" description="Acidic residues" evidence="4">
    <location>
        <begin position="248"/>
        <end position="266"/>
    </location>
</feature>
<keyword evidence="8" id="KW-1185">Reference proteome</keyword>
<proteinExistence type="predicted"/>
<dbReference type="EMBL" id="JARBJD010000003">
    <property type="protein sequence ID" value="KAK2964226.1"/>
    <property type="molecule type" value="Genomic_DNA"/>
</dbReference>
<feature type="region of interest" description="Disordered" evidence="4">
    <location>
        <begin position="225"/>
        <end position="266"/>
    </location>
</feature>
<name>A0ABQ9YKE6_9EUKA</name>
<reference evidence="7 8" key="1">
    <citation type="journal article" date="2022" name="bioRxiv">
        <title>Genomics of Preaxostyla Flagellates Illuminates Evolutionary Transitions and the Path Towards Mitochondrial Loss.</title>
        <authorList>
            <person name="Novak L.V.F."/>
            <person name="Treitli S.C."/>
            <person name="Pyrih J."/>
            <person name="Halakuc P."/>
            <person name="Pipaliya S.V."/>
            <person name="Vacek V."/>
            <person name="Brzon O."/>
            <person name="Soukal P."/>
            <person name="Eme L."/>
            <person name="Dacks J.B."/>
            <person name="Karnkowska A."/>
            <person name="Elias M."/>
            <person name="Hampl V."/>
        </authorList>
    </citation>
    <scope>NUCLEOTIDE SEQUENCE [LARGE SCALE GENOMIC DNA]</scope>
    <source>
        <strain evidence="7">NAU3</strain>
        <tissue evidence="7">Gut</tissue>
    </source>
</reference>
<evidence type="ECO:0000256" key="1">
    <source>
        <dbReference type="ARBA" id="ARBA00022768"/>
    </source>
</evidence>
<keyword evidence="1 3" id="KW-0251">Elongation factor</keyword>
<dbReference type="SMART" id="SM01183">
    <property type="entry name" value="EF1G"/>
    <property type="match status" value="1"/>
</dbReference>
<dbReference type="InterPro" id="IPR036433">
    <property type="entry name" value="EF1B_G_C_sf"/>
</dbReference>
<evidence type="ECO:0000256" key="3">
    <source>
        <dbReference type="PROSITE-ProRule" id="PRU00519"/>
    </source>
</evidence>
<dbReference type="CDD" id="cd03181">
    <property type="entry name" value="GST_C_EF1Bgamma_like"/>
    <property type="match status" value="1"/>
</dbReference>
<evidence type="ECO:0000259" key="5">
    <source>
        <dbReference type="PROSITE" id="PS50040"/>
    </source>
</evidence>
<dbReference type="InterPro" id="IPR050802">
    <property type="entry name" value="EF-GSTs"/>
</dbReference>
<evidence type="ECO:0000256" key="4">
    <source>
        <dbReference type="SAM" id="MobiDB-lite"/>
    </source>
</evidence>
<comment type="caution">
    <text evidence="7">The sequence shown here is derived from an EMBL/GenBank/DDBJ whole genome shotgun (WGS) entry which is preliminary data.</text>
</comment>
<dbReference type="PROSITE" id="PS50040">
    <property type="entry name" value="EF1G_C"/>
    <property type="match status" value="1"/>
</dbReference>
<keyword evidence="2 3" id="KW-0648">Protein biosynthesis</keyword>
<dbReference type="SUPFAM" id="SSF89942">
    <property type="entry name" value="eEF1-gamma domain"/>
    <property type="match status" value="1"/>
</dbReference>
<dbReference type="PROSITE" id="PS50405">
    <property type="entry name" value="GST_CTER"/>
    <property type="match status" value="1"/>
</dbReference>
<dbReference type="Gene3D" id="1.20.1050.10">
    <property type="match status" value="1"/>
</dbReference>
<dbReference type="InterPro" id="IPR001662">
    <property type="entry name" value="EF1B_G_C"/>
</dbReference>
<evidence type="ECO:0000313" key="7">
    <source>
        <dbReference type="EMBL" id="KAK2964226.1"/>
    </source>
</evidence>
<gene>
    <name evidence="7" type="ORF">BLNAU_757</name>
</gene>
<dbReference type="InterPro" id="IPR010987">
    <property type="entry name" value="Glutathione-S-Trfase_C-like"/>
</dbReference>
<dbReference type="SUPFAM" id="SSF47616">
    <property type="entry name" value="GST C-terminal domain-like"/>
    <property type="match status" value="1"/>
</dbReference>
<organism evidence="7 8">
    <name type="scientific">Blattamonas nauphoetae</name>
    <dbReference type="NCBI Taxonomy" id="2049346"/>
    <lineage>
        <taxon>Eukaryota</taxon>
        <taxon>Metamonada</taxon>
        <taxon>Preaxostyla</taxon>
        <taxon>Oxymonadida</taxon>
        <taxon>Blattamonas</taxon>
    </lineage>
</organism>
<dbReference type="Pfam" id="PF00043">
    <property type="entry name" value="GST_C"/>
    <property type="match status" value="1"/>
</dbReference>
<dbReference type="Gene3D" id="3.30.70.1010">
    <property type="entry name" value="Translation elongation factor EF1B, gamma chain, conserved domain"/>
    <property type="match status" value="1"/>
</dbReference>
<evidence type="ECO:0000256" key="2">
    <source>
        <dbReference type="ARBA" id="ARBA00022917"/>
    </source>
</evidence>
<evidence type="ECO:0000313" key="8">
    <source>
        <dbReference type="Proteomes" id="UP001281761"/>
    </source>
</evidence>
<feature type="compositionally biased region" description="Basic and acidic residues" evidence="4">
    <location>
        <begin position="225"/>
        <end position="247"/>
    </location>
</feature>
<protein>
    <submittedName>
        <fullName evidence="7">Elongation factor 1-gamma</fullName>
    </submittedName>
</protein>
<dbReference type="PANTHER" id="PTHR43986:SF1">
    <property type="entry name" value="ELONGATION FACTOR 1-GAMMA"/>
    <property type="match status" value="1"/>
</dbReference>
<evidence type="ECO:0000259" key="6">
    <source>
        <dbReference type="PROSITE" id="PS50405"/>
    </source>
</evidence>
<dbReference type="Pfam" id="PF00647">
    <property type="entry name" value="EF1G"/>
    <property type="match status" value="1"/>
</dbReference>
<dbReference type="GO" id="GO:0003746">
    <property type="term" value="F:translation elongation factor activity"/>
    <property type="evidence" value="ECO:0007669"/>
    <property type="project" value="UniProtKB-KW"/>
</dbReference>
<feature type="domain" description="EF-1-gamma C-terminal" evidence="5">
    <location>
        <begin position="260"/>
        <end position="421"/>
    </location>
</feature>
<feature type="domain" description="GST C-terminal" evidence="6">
    <location>
        <begin position="98"/>
        <end position="230"/>
    </location>
</feature>